<evidence type="ECO:0000313" key="2">
    <source>
        <dbReference type="Proteomes" id="UP000591735"/>
    </source>
</evidence>
<accession>A0A840UCR9</accession>
<sequence>MPELRAGRYLSLAVVLFALSALGGCQLLGVRTGPLAPPLLAPASGGLSVQLNQRMTLDMDGKKHHLVAVSRLAPNEIRMTGFTLTGQRLFDFASDDNGVSRWQAPQVERQIPARWMLTQLQLAYWPEAALKAGYSDPWRLSAAPGERALYLEDELLVMVSYAADFDALRAGSELTIEHHRMGLTMTMETLKAKDLATPDASARDGGAGQ</sequence>
<dbReference type="AlphaFoldDB" id="A0A840UCR9"/>
<protein>
    <recommendedName>
        <fullName evidence="3">DUF3261 domain-containing protein</fullName>
    </recommendedName>
</protein>
<evidence type="ECO:0008006" key="3">
    <source>
        <dbReference type="Google" id="ProtNLM"/>
    </source>
</evidence>
<dbReference type="Pfam" id="PF11659">
    <property type="entry name" value="DUF3261"/>
    <property type="match status" value="1"/>
</dbReference>
<proteinExistence type="predicted"/>
<dbReference type="EMBL" id="JACHFE010000002">
    <property type="protein sequence ID" value="MBB5320265.1"/>
    <property type="molecule type" value="Genomic_DNA"/>
</dbReference>
<dbReference type="Proteomes" id="UP000591735">
    <property type="component" value="Unassembled WGS sequence"/>
</dbReference>
<keyword evidence="2" id="KW-1185">Reference proteome</keyword>
<dbReference type="PROSITE" id="PS51257">
    <property type="entry name" value="PROKAR_LIPOPROTEIN"/>
    <property type="match status" value="1"/>
</dbReference>
<reference evidence="1 2" key="1">
    <citation type="submission" date="2020-08" db="EMBL/GenBank/DDBJ databases">
        <title>Genomic Encyclopedia of Type Strains, Phase IV (KMG-IV): sequencing the most valuable type-strain genomes for metagenomic binning, comparative biology and taxonomic classification.</title>
        <authorList>
            <person name="Goeker M."/>
        </authorList>
    </citation>
    <scope>NUCLEOTIDE SEQUENCE [LARGE SCALE GENOMIC DNA]</scope>
    <source>
        <strain evidence="1 2">DSM 22359</strain>
    </source>
</reference>
<evidence type="ECO:0000313" key="1">
    <source>
        <dbReference type="EMBL" id="MBB5320265.1"/>
    </source>
</evidence>
<name>A0A840UCR9_9GAMM</name>
<dbReference type="RefSeq" id="WP_183699921.1">
    <property type="nucleotide sequence ID" value="NZ_JACHFE010000002.1"/>
</dbReference>
<gene>
    <name evidence="1" type="ORF">HNR38_000737</name>
</gene>
<comment type="caution">
    <text evidence="1">The sequence shown here is derived from an EMBL/GenBank/DDBJ whole genome shotgun (WGS) entry which is preliminary data.</text>
</comment>
<dbReference type="InterPro" id="IPR021675">
    <property type="entry name" value="DUF3261"/>
</dbReference>
<organism evidence="1 2">
    <name type="scientific">Marinobacter oulmenensis</name>
    <dbReference type="NCBI Taxonomy" id="643747"/>
    <lineage>
        <taxon>Bacteria</taxon>
        <taxon>Pseudomonadati</taxon>
        <taxon>Pseudomonadota</taxon>
        <taxon>Gammaproteobacteria</taxon>
        <taxon>Pseudomonadales</taxon>
        <taxon>Marinobacteraceae</taxon>
        <taxon>Marinobacter</taxon>
    </lineage>
</organism>